<dbReference type="EMBL" id="OV170230">
    <property type="protein sequence ID" value="CAH0715269.1"/>
    <property type="molecule type" value="Genomic_DNA"/>
</dbReference>
<evidence type="ECO:0000313" key="2">
    <source>
        <dbReference type="Proteomes" id="UP000838878"/>
    </source>
</evidence>
<sequence length="68" mass="8152">MMVSNLQLQEKYNKIRKNFCFYLDIQDPGLSRSISRRLQDMGLYIVTYFCDKRRAGASRTAFVVKRYF</sequence>
<keyword evidence="2" id="KW-1185">Reference proteome</keyword>
<name>A0A8J9Y1C1_9NEOP</name>
<reference evidence="1" key="1">
    <citation type="submission" date="2021-12" db="EMBL/GenBank/DDBJ databases">
        <authorList>
            <person name="Martin H S."/>
        </authorList>
    </citation>
    <scope>NUCLEOTIDE SEQUENCE</scope>
</reference>
<dbReference type="Proteomes" id="UP000838878">
    <property type="component" value="Chromosome 10"/>
</dbReference>
<feature type="non-terminal residue" evidence="1">
    <location>
        <position position="68"/>
    </location>
</feature>
<gene>
    <name evidence="1" type="ORF">BINO364_LOCUS2220</name>
</gene>
<proteinExistence type="predicted"/>
<dbReference type="OrthoDB" id="21380at2759"/>
<organism evidence="1 2">
    <name type="scientific">Brenthis ino</name>
    <name type="common">lesser marbled fritillary</name>
    <dbReference type="NCBI Taxonomy" id="405034"/>
    <lineage>
        <taxon>Eukaryota</taxon>
        <taxon>Metazoa</taxon>
        <taxon>Ecdysozoa</taxon>
        <taxon>Arthropoda</taxon>
        <taxon>Hexapoda</taxon>
        <taxon>Insecta</taxon>
        <taxon>Pterygota</taxon>
        <taxon>Neoptera</taxon>
        <taxon>Endopterygota</taxon>
        <taxon>Lepidoptera</taxon>
        <taxon>Glossata</taxon>
        <taxon>Ditrysia</taxon>
        <taxon>Papilionoidea</taxon>
        <taxon>Nymphalidae</taxon>
        <taxon>Heliconiinae</taxon>
        <taxon>Argynnini</taxon>
        <taxon>Brenthis</taxon>
    </lineage>
</organism>
<accession>A0A8J9Y1C1</accession>
<protein>
    <submittedName>
        <fullName evidence="1">Uncharacterized protein</fullName>
    </submittedName>
</protein>
<evidence type="ECO:0000313" key="1">
    <source>
        <dbReference type="EMBL" id="CAH0715269.1"/>
    </source>
</evidence>
<dbReference type="AlphaFoldDB" id="A0A8J9Y1C1"/>